<dbReference type="EMBL" id="CAJOBB010006858">
    <property type="protein sequence ID" value="CAF4171895.1"/>
    <property type="molecule type" value="Genomic_DNA"/>
</dbReference>
<proteinExistence type="predicted"/>
<feature type="non-terminal residue" evidence="1">
    <location>
        <position position="70"/>
    </location>
</feature>
<dbReference type="AlphaFoldDB" id="A0A819ZQA9"/>
<evidence type="ECO:0000313" key="2">
    <source>
        <dbReference type="Proteomes" id="UP000663868"/>
    </source>
</evidence>
<comment type="caution">
    <text evidence="1">The sequence shown here is derived from an EMBL/GenBank/DDBJ whole genome shotgun (WGS) entry which is preliminary data.</text>
</comment>
<organism evidence="1 2">
    <name type="scientific">Adineta steineri</name>
    <dbReference type="NCBI Taxonomy" id="433720"/>
    <lineage>
        <taxon>Eukaryota</taxon>
        <taxon>Metazoa</taxon>
        <taxon>Spiralia</taxon>
        <taxon>Gnathifera</taxon>
        <taxon>Rotifera</taxon>
        <taxon>Eurotatoria</taxon>
        <taxon>Bdelloidea</taxon>
        <taxon>Adinetida</taxon>
        <taxon>Adinetidae</taxon>
        <taxon>Adineta</taxon>
    </lineage>
</organism>
<reference evidence="1" key="1">
    <citation type="submission" date="2021-02" db="EMBL/GenBank/DDBJ databases">
        <authorList>
            <person name="Nowell W R."/>
        </authorList>
    </citation>
    <scope>NUCLEOTIDE SEQUENCE</scope>
</reference>
<dbReference type="Proteomes" id="UP000663868">
    <property type="component" value="Unassembled WGS sequence"/>
</dbReference>
<name>A0A819ZQA9_9BILA</name>
<accession>A0A819ZQA9</accession>
<protein>
    <submittedName>
        <fullName evidence="1">Uncharacterized protein</fullName>
    </submittedName>
</protein>
<sequence length="70" mass="8295">SYKKQISSEQWTQDQFKALKFTYAFDQQQKNQISNDDSSVHIASDDEIKFIKEQHSDLNDSADKLEKRRI</sequence>
<evidence type="ECO:0000313" key="1">
    <source>
        <dbReference type="EMBL" id="CAF4171895.1"/>
    </source>
</evidence>
<gene>
    <name evidence="1" type="ORF">KXQ929_LOCUS38442</name>
</gene>